<dbReference type="Gene3D" id="1.20.120.960">
    <property type="entry name" value="Histidine kinase NarX, sensor domain"/>
    <property type="match status" value="1"/>
</dbReference>
<evidence type="ECO:0000256" key="10">
    <source>
        <dbReference type="ARBA" id="ARBA00022840"/>
    </source>
</evidence>
<dbReference type="InterPro" id="IPR042295">
    <property type="entry name" value="NarX-like_N_sf"/>
</dbReference>
<evidence type="ECO:0000256" key="3">
    <source>
        <dbReference type="ARBA" id="ARBA00022475"/>
    </source>
</evidence>
<dbReference type="InterPro" id="IPR005467">
    <property type="entry name" value="His_kinase_dom"/>
</dbReference>
<evidence type="ECO:0000256" key="4">
    <source>
        <dbReference type="ARBA" id="ARBA00022519"/>
    </source>
</evidence>
<dbReference type="Pfam" id="PF02518">
    <property type="entry name" value="HATPase_c"/>
    <property type="match status" value="1"/>
</dbReference>
<dbReference type="GO" id="GO:0046983">
    <property type="term" value="F:protein dimerization activity"/>
    <property type="evidence" value="ECO:0007669"/>
    <property type="project" value="UniProtKB-UniRule"/>
</dbReference>
<dbReference type="SMART" id="SM00304">
    <property type="entry name" value="HAMP"/>
    <property type="match status" value="1"/>
</dbReference>
<dbReference type="AlphaFoldDB" id="A0A1X3DEB3"/>
<dbReference type="Pfam" id="PF00672">
    <property type="entry name" value="HAMP"/>
    <property type="match status" value="1"/>
</dbReference>
<dbReference type="EMBL" id="MTBO01000004">
    <property type="protein sequence ID" value="OSI18166.1"/>
    <property type="molecule type" value="Genomic_DNA"/>
</dbReference>
<dbReference type="InterPro" id="IPR029095">
    <property type="entry name" value="NarX-like_N"/>
</dbReference>
<evidence type="ECO:0000313" key="18">
    <source>
        <dbReference type="EMBL" id="OSI18166.1"/>
    </source>
</evidence>
<dbReference type="SMART" id="SM00387">
    <property type="entry name" value="HATPase_c"/>
    <property type="match status" value="1"/>
</dbReference>
<gene>
    <name evidence="18" type="ORF">BWD09_02980</name>
</gene>
<keyword evidence="9 14" id="KW-0418">Kinase</keyword>
<keyword evidence="8 14" id="KW-0547">Nucleotide-binding</keyword>
<dbReference type="CDD" id="cd06225">
    <property type="entry name" value="HAMP"/>
    <property type="match status" value="1"/>
</dbReference>
<dbReference type="PROSITE" id="PS50885">
    <property type="entry name" value="HAMP"/>
    <property type="match status" value="1"/>
</dbReference>
<evidence type="ECO:0000256" key="8">
    <source>
        <dbReference type="ARBA" id="ARBA00022741"/>
    </source>
</evidence>
<dbReference type="InterPro" id="IPR011712">
    <property type="entry name" value="Sig_transdc_His_kin_sub3_dim/P"/>
</dbReference>
<evidence type="ECO:0000259" key="16">
    <source>
        <dbReference type="PROSITE" id="PS50109"/>
    </source>
</evidence>
<dbReference type="EC" id="2.7.13.3" evidence="14"/>
<dbReference type="Gene3D" id="3.30.450.40">
    <property type="match status" value="1"/>
</dbReference>
<evidence type="ECO:0000256" key="2">
    <source>
        <dbReference type="ARBA" id="ARBA00004429"/>
    </source>
</evidence>
<dbReference type="SUPFAM" id="SSF158472">
    <property type="entry name" value="HAMP domain-like"/>
    <property type="match status" value="1"/>
</dbReference>
<keyword evidence="13 14" id="KW-0472">Membrane</keyword>
<dbReference type="InterPro" id="IPR029016">
    <property type="entry name" value="GAF-like_dom_sf"/>
</dbReference>
<dbReference type="InterPro" id="IPR003594">
    <property type="entry name" value="HATPase_dom"/>
</dbReference>
<comment type="caution">
    <text evidence="18">The sequence shown here is derived from an EMBL/GenBank/DDBJ whole genome shotgun (WGS) entry which is preliminary data.</text>
</comment>
<name>A0A1X3DEB3_9NEIS</name>
<feature type="domain" description="HAMP" evidence="17">
    <location>
        <begin position="182"/>
        <end position="234"/>
    </location>
</feature>
<evidence type="ECO:0000256" key="14">
    <source>
        <dbReference type="PIRNR" id="PIRNR003167"/>
    </source>
</evidence>
<dbReference type="RefSeq" id="WP_085365251.1">
    <property type="nucleotide sequence ID" value="NZ_CAUJPZ010000002.1"/>
</dbReference>
<accession>A0A1X3DEB3</accession>
<evidence type="ECO:0000256" key="7">
    <source>
        <dbReference type="ARBA" id="ARBA00022692"/>
    </source>
</evidence>
<keyword evidence="12 14" id="KW-0902">Two-component regulatory system</keyword>
<feature type="domain" description="Histidine kinase" evidence="16">
    <location>
        <begin position="431"/>
        <end position="624"/>
    </location>
</feature>
<dbReference type="GO" id="GO:0005886">
    <property type="term" value="C:plasma membrane"/>
    <property type="evidence" value="ECO:0007669"/>
    <property type="project" value="UniProtKB-SubCell"/>
</dbReference>
<dbReference type="Proteomes" id="UP000193118">
    <property type="component" value="Unassembled WGS sequence"/>
</dbReference>
<dbReference type="SUPFAM" id="SSF55781">
    <property type="entry name" value="GAF domain-like"/>
    <property type="match status" value="1"/>
</dbReference>
<keyword evidence="3 14" id="KW-1003">Cell membrane</keyword>
<dbReference type="Pfam" id="PF13675">
    <property type="entry name" value="PilJ"/>
    <property type="match status" value="1"/>
</dbReference>
<dbReference type="PROSITE" id="PS50109">
    <property type="entry name" value="HIS_KIN"/>
    <property type="match status" value="1"/>
</dbReference>
<organism evidence="18 19">
    <name type="scientific">Neisseria dentiae</name>
    <dbReference type="NCBI Taxonomy" id="194197"/>
    <lineage>
        <taxon>Bacteria</taxon>
        <taxon>Pseudomonadati</taxon>
        <taxon>Pseudomonadota</taxon>
        <taxon>Betaproteobacteria</taxon>
        <taxon>Neisseriales</taxon>
        <taxon>Neisseriaceae</taxon>
        <taxon>Neisseria</taxon>
    </lineage>
</organism>
<feature type="transmembrane region" description="Helical" evidence="15">
    <location>
        <begin position="163"/>
        <end position="184"/>
    </location>
</feature>
<protein>
    <recommendedName>
        <fullName evidence="14">Sensor protein</fullName>
        <ecNumber evidence="14">2.7.13.3</ecNumber>
    </recommendedName>
</protein>
<dbReference type="InterPro" id="IPR036890">
    <property type="entry name" value="HATPase_C_sf"/>
</dbReference>
<comment type="catalytic activity">
    <reaction evidence="1 14">
        <text>ATP + protein L-histidine = ADP + protein N-phospho-L-histidine.</text>
        <dbReference type="EC" id="2.7.13.3"/>
    </reaction>
</comment>
<evidence type="ECO:0000256" key="11">
    <source>
        <dbReference type="ARBA" id="ARBA00022989"/>
    </source>
</evidence>
<reference evidence="19" key="1">
    <citation type="submission" date="2017-01" db="EMBL/GenBank/DDBJ databases">
        <authorList>
            <person name="Wolfgang W.J."/>
            <person name="Cole J."/>
            <person name="Wroblewski D."/>
            <person name="Mcginnis J."/>
            <person name="Musser K.A."/>
        </authorList>
    </citation>
    <scope>NUCLEOTIDE SEQUENCE [LARGE SCALE GENOMIC DNA]</scope>
    <source>
        <strain evidence="19">DSM 19151</strain>
    </source>
</reference>
<evidence type="ECO:0000256" key="1">
    <source>
        <dbReference type="ARBA" id="ARBA00000085"/>
    </source>
</evidence>
<sequence length="628" mass="71125">MKHPKSLSSRLKLLTVLWVTAAVGSIVLTLLLSWRLEGGGAAINDAGSLRMQTYRLGLLISERRSAEALERIERFDRTLAQLKQGDPARPLFLPDTPEVQEQMQTLTRRWQNEIRPMLQRAAAGGGTVPEQRLEQFVDSIDALVLSAESVNARHTKWLRFFQSGLMVLVLAGAMVMVVLLYLWIIRPLDQLQQGVSDIHDGKLGVQVPIDGSAEFAEVDKGFNQMSLRLQQLYAHLEQEVAEKTRDLAEKNYTLGTLYFFSRFLNRIQTAAEAGETFLEKIMNLVPADAGSIRLLDFERERMDLVAHRGLPENLQTAEACRRLEDCFCGRAVAQHDWQPITFTRPAEAGQQLAGCEKSGFHYLQVFDIRYNGVDLGLMTLYFKEAYELEPGMRELLDTLCNQLAGVLSNIRLADESRQLAVLQERNLMAQGLHDSIAQTLTFLNLQVQMLESALAAQEQAQISENLQFIKEGVQECYEDVRELLLNFRTKISRKEFAEAVQTLSKRFEQQTQVEVNTVWRGDGPDLSSEQQLQFIFILQESLSNIRKHAQATQVDIEFDNSRDFAMSIRDNGKGFDTGRLNELSGNHVGLGIMRERALRINARLELDSQPGSHTLIRLTLPQQERVLL</sequence>
<dbReference type="PANTHER" id="PTHR24421">
    <property type="entry name" value="NITRATE/NITRITE SENSOR PROTEIN NARX-RELATED"/>
    <property type="match status" value="1"/>
</dbReference>
<dbReference type="Pfam" id="PF07730">
    <property type="entry name" value="HisKA_3"/>
    <property type="match status" value="1"/>
</dbReference>
<dbReference type="GO" id="GO:0005524">
    <property type="term" value="F:ATP binding"/>
    <property type="evidence" value="ECO:0007669"/>
    <property type="project" value="UniProtKB-UniRule"/>
</dbReference>
<keyword evidence="19" id="KW-1185">Reference proteome</keyword>
<dbReference type="STRING" id="194197.BWD09_02980"/>
<dbReference type="Gene3D" id="1.20.5.1930">
    <property type="match status" value="1"/>
</dbReference>
<dbReference type="SUPFAM" id="SSF55874">
    <property type="entry name" value="ATPase domain of HSP90 chaperone/DNA topoisomerase II/histidine kinase"/>
    <property type="match status" value="1"/>
</dbReference>
<dbReference type="CDD" id="cd16917">
    <property type="entry name" value="HATPase_UhpB-NarQ-NarX-like"/>
    <property type="match status" value="1"/>
</dbReference>
<dbReference type="InterPro" id="IPR050482">
    <property type="entry name" value="Sensor_HK_TwoCompSys"/>
</dbReference>
<keyword evidence="10 14" id="KW-0067">ATP-binding</keyword>
<dbReference type="GeneID" id="94581841"/>
<dbReference type="InterPro" id="IPR016380">
    <property type="entry name" value="Sig_transdc_His_kin_NarX/NarQ"/>
</dbReference>
<keyword evidence="4 14" id="KW-0997">Cell inner membrane</keyword>
<proteinExistence type="predicted"/>
<evidence type="ECO:0000256" key="5">
    <source>
        <dbReference type="ARBA" id="ARBA00022553"/>
    </source>
</evidence>
<evidence type="ECO:0000256" key="9">
    <source>
        <dbReference type="ARBA" id="ARBA00022777"/>
    </source>
</evidence>
<dbReference type="InterPro" id="IPR003660">
    <property type="entry name" value="HAMP_dom"/>
</dbReference>
<dbReference type="PIRSF" id="PIRSF003167">
    <property type="entry name" value="STHK_NarX/NarQ"/>
    <property type="match status" value="1"/>
</dbReference>
<dbReference type="Gene3D" id="6.10.340.10">
    <property type="match status" value="1"/>
</dbReference>
<evidence type="ECO:0000256" key="15">
    <source>
        <dbReference type="SAM" id="Phobius"/>
    </source>
</evidence>
<keyword evidence="7 15" id="KW-0812">Transmembrane</keyword>
<comment type="subcellular location">
    <subcellularLocation>
        <location evidence="2">Cell inner membrane</location>
        <topology evidence="2">Multi-pass membrane protein</topology>
    </subcellularLocation>
</comment>
<evidence type="ECO:0000259" key="17">
    <source>
        <dbReference type="PROSITE" id="PS50885"/>
    </source>
</evidence>
<evidence type="ECO:0000256" key="6">
    <source>
        <dbReference type="ARBA" id="ARBA00022679"/>
    </source>
</evidence>
<evidence type="ECO:0000256" key="13">
    <source>
        <dbReference type="ARBA" id="ARBA00023136"/>
    </source>
</evidence>
<keyword evidence="6 14" id="KW-0808">Transferase</keyword>
<evidence type="ECO:0000313" key="19">
    <source>
        <dbReference type="Proteomes" id="UP000193118"/>
    </source>
</evidence>
<feature type="transmembrane region" description="Helical" evidence="15">
    <location>
        <begin position="15"/>
        <end position="34"/>
    </location>
</feature>
<evidence type="ECO:0000256" key="12">
    <source>
        <dbReference type="ARBA" id="ARBA00023012"/>
    </source>
</evidence>
<dbReference type="OrthoDB" id="9811306at2"/>
<dbReference type="PANTHER" id="PTHR24421:SF10">
    <property type="entry name" value="NITRATE_NITRITE SENSOR PROTEIN NARQ"/>
    <property type="match status" value="1"/>
</dbReference>
<dbReference type="Gene3D" id="3.30.565.10">
    <property type="entry name" value="Histidine kinase-like ATPase, C-terminal domain"/>
    <property type="match status" value="1"/>
</dbReference>
<dbReference type="GO" id="GO:0000155">
    <property type="term" value="F:phosphorelay sensor kinase activity"/>
    <property type="evidence" value="ECO:0007669"/>
    <property type="project" value="UniProtKB-UniRule"/>
</dbReference>
<keyword evidence="5" id="KW-0597">Phosphoprotein</keyword>
<keyword evidence="11 15" id="KW-1133">Transmembrane helix</keyword>